<dbReference type="AlphaFoldDB" id="Q6BI58"/>
<dbReference type="Proteomes" id="UP000000599">
    <property type="component" value="Chromosome G"/>
</dbReference>
<reference evidence="11 12" key="1">
    <citation type="journal article" date="2004" name="Nature">
        <title>Genome evolution in yeasts.</title>
        <authorList>
            <consortium name="Genolevures"/>
            <person name="Dujon B."/>
            <person name="Sherman D."/>
            <person name="Fischer G."/>
            <person name="Durrens P."/>
            <person name="Casaregola S."/>
            <person name="Lafontaine I."/>
            <person name="de Montigny J."/>
            <person name="Marck C."/>
            <person name="Neuveglise C."/>
            <person name="Talla E."/>
            <person name="Goffard N."/>
            <person name="Frangeul L."/>
            <person name="Aigle M."/>
            <person name="Anthouard V."/>
            <person name="Babour A."/>
            <person name="Barbe V."/>
            <person name="Barnay S."/>
            <person name="Blanchin S."/>
            <person name="Beckerich J.M."/>
            <person name="Beyne E."/>
            <person name="Bleykasten C."/>
            <person name="Boisrame A."/>
            <person name="Boyer J."/>
            <person name="Cattolico L."/>
            <person name="Confanioleri F."/>
            <person name="de Daruvar A."/>
            <person name="Despons L."/>
            <person name="Fabre E."/>
            <person name="Fairhead C."/>
            <person name="Ferry-Dumazet H."/>
            <person name="Groppi A."/>
            <person name="Hantraye F."/>
            <person name="Hennequin C."/>
            <person name="Jauniaux N."/>
            <person name="Joyet P."/>
            <person name="Kachouri R."/>
            <person name="Kerrest A."/>
            <person name="Koszul R."/>
            <person name="Lemaire M."/>
            <person name="Lesur I."/>
            <person name="Ma L."/>
            <person name="Muller H."/>
            <person name="Nicaud J.M."/>
            <person name="Nikolski M."/>
            <person name="Oztas S."/>
            <person name="Ozier-Kalogeropoulos O."/>
            <person name="Pellenz S."/>
            <person name="Potier S."/>
            <person name="Richard G.F."/>
            <person name="Straub M.L."/>
            <person name="Suleau A."/>
            <person name="Swennene D."/>
            <person name="Tekaia F."/>
            <person name="Wesolowski-Louvel M."/>
            <person name="Westhof E."/>
            <person name="Wirth B."/>
            <person name="Zeniou-Meyer M."/>
            <person name="Zivanovic I."/>
            <person name="Bolotin-Fukuhara M."/>
            <person name="Thierry A."/>
            <person name="Bouchier C."/>
            <person name="Caudron B."/>
            <person name="Scarpelli C."/>
            <person name="Gaillardin C."/>
            <person name="Weissenbach J."/>
            <person name="Wincker P."/>
            <person name="Souciet J.L."/>
        </authorList>
    </citation>
    <scope>NUCLEOTIDE SEQUENCE [LARGE SCALE GENOMIC DNA]</scope>
    <source>
        <strain evidence="12">ATCC 36239 / CBS 767 / BCRC 21394 / JCM 1990 / NBRC 0083 / IGC 2968</strain>
    </source>
</reference>
<feature type="transmembrane region" description="Helical" evidence="8">
    <location>
        <begin position="433"/>
        <end position="455"/>
    </location>
</feature>
<comment type="similarity">
    <text evidence="2 8">Belongs to the cation diffusion facilitator (CDF) transporter (TC 2.A.4) family. SLC30A subfamily.</text>
</comment>
<feature type="transmembrane region" description="Helical" evidence="8">
    <location>
        <begin position="101"/>
        <end position="121"/>
    </location>
</feature>
<evidence type="ECO:0000313" key="11">
    <source>
        <dbReference type="EMBL" id="CAG90599.2"/>
    </source>
</evidence>
<dbReference type="Gene3D" id="1.20.1510.10">
    <property type="entry name" value="Cation efflux protein transmembrane domain"/>
    <property type="match status" value="1"/>
</dbReference>
<evidence type="ECO:0000256" key="8">
    <source>
        <dbReference type="RuleBase" id="RU369017"/>
    </source>
</evidence>
<gene>
    <name evidence="11" type="ordered locus">DEHA2G13244g</name>
</gene>
<evidence type="ECO:0000256" key="1">
    <source>
        <dbReference type="ARBA" id="ARBA00004141"/>
    </source>
</evidence>
<evidence type="ECO:0000256" key="9">
    <source>
        <dbReference type="SAM" id="MobiDB-lite"/>
    </source>
</evidence>
<name>Q6BI58_DEBHA</name>
<evidence type="ECO:0000313" key="12">
    <source>
        <dbReference type="Proteomes" id="UP000000599"/>
    </source>
</evidence>
<dbReference type="STRING" id="284592.Q6BI58"/>
<dbReference type="InterPro" id="IPR027469">
    <property type="entry name" value="Cation_efflux_TMD_sf"/>
</dbReference>
<feature type="transmembrane region" description="Helical" evidence="8">
    <location>
        <begin position="470"/>
        <end position="488"/>
    </location>
</feature>
<dbReference type="GO" id="GO:1904257">
    <property type="term" value="P:zinc ion import into Golgi lumen"/>
    <property type="evidence" value="ECO:0007669"/>
    <property type="project" value="TreeGrafter"/>
</dbReference>
<sequence length="689" mass="74606">MSHQKTHSRSRGYGSQSIYGHSEGIELNQGYAEPFGAGVEVKSEGIKNPFVKMEALNVQVGDGEAKRGILISMVGTLPVLVALPCMFLSGGLSYGHGTYDMGTSVSVVSISVMLAGVFMLVTHMLVRGNIISLTSEARGRDGVSTGEFVGAIAMVYVATHLLSVSRLAVLYLGLYVSPFNLYTAIVLVWDVYWSSSTENMVSTVVGYVVVVVSFKILYKKTVLSSLTAALANIDVRVAGGAATAGVVTLAVTGFENISPMMIGVNVCASLVCLISLQDCDLKASRFNPFIIGLVSFSLEYIVLSTDFSMTQLLLGVVVPFIIKADRSINITHSSQYAGINEASETRSNGSILTELLSHSDTRAIFNFLLLNSTFMFIQLLYSFRSKSLGLLSDSLHMALDCTSLALGLIAGILSKNAINPNGKFPFGLKNFEILAGFTNGTLLIGISGSIIFEAFGRLWNPVVLQKTNELIIVSFLGLLVNLVGIFAFNHGHDHSHGHSHGHSHEHGHSHSHDHSHDYADNGDSSGKAAMNDNMKGIFLHILADTLGSVGVVISTILTKFFSWDGFDPVASIIIAVLIFLSAIPLIKSTASSLLLKLKSDKEMKIRSVLNDIVQVKGIKSFTTPRFWPSSDNSDIFGYIHVQIYRGENSSYIKKQCEKIFQAESIDVMIQVENDFDTCWCRSDSAIMTI</sequence>
<feature type="transmembrane region" description="Helical" evidence="8">
    <location>
        <begin position="363"/>
        <end position="383"/>
    </location>
</feature>
<keyword evidence="5 8" id="KW-1133">Transmembrane helix</keyword>
<dbReference type="SUPFAM" id="SSF161111">
    <property type="entry name" value="Cation efflux protein transmembrane domain-like"/>
    <property type="match status" value="1"/>
</dbReference>
<dbReference type="InterPro" id="IPR045316">
    <property type="entry name" value="Msc2-like"/>
</dbReference>
<comment type="function">
    <text evidence="8">Functions as a zinc transporter.</text>
</comment>
<feature type="transmembrane region" description="Helical" evidence="8">
    <location>
        <begin position="537"/>
        <end position="557"/>
    </location>
</feature>
<dbReference type="PANTHER" id="PTHR45755:SF4">
    <property type="entry name" value="ZINC TRANSPORTER 7"/>
    <property type="match status" value="1"/>
</dbReference>
<organism evidence="11 12">
    <name type="scientific">Debaryomyces hansenii (strain ATCC 36239 / CBS 767 / BCRC 21394 / JCM 1990 / NBRC 0083 / IGC 2968)</name>
    <name type="common">Yeast</name>
    <name type="synonym">Torulaspora hansenii</name>
    <dbReference type="NCBI Taxonomy" id="284592"/>
    <lineage>
        <taxon>Eukaryota</taxon>
        <taxon>Fungi</taxon>
        <taxon>Dikarya</taxon>
        <taxon>Ascomycota</taxon>
        <taxon>Saccharomycotina</taxon>
        <taxon>Pichiomycetes</taxon>
        <taxon>Debaryomycetaceae</taxon>
        <taxon>Debaryomyces</taxon>
    </lineage>
</organism>
<dbReference type="GO" id="GO:0005385">
    <property type="term" value="F:zinc ion transmembrane transporter activity"/>
    <property type="evidence" value="ECO:0007669"/>
    <property type="project" value="UniProtKB-UniRule"/>
</dbReference>
<dbReference type="InterPro" id="IPR058533">
    <property type="entry name" value="Cation_efflux_TM"/>
</dbReference>
<keyword evidence="7 8" id="KW-0472">Membrane</keyword>
<keyword evidence="8" id="KW-0256">Endoplasmic reticulum</keyword>
<feature type="compositionally biased region" description="Basic and acidic residues" evidence="9">
    <location>
        <begin position="496"/>
        <end position="519"/>
    </location>
</feature>
<dbReference type="GO" id="GO:0005789">
    <property type="term" value="C:endoplasmic reticulum membrane"/>
    <property type="evidence" value="ECO:0007669"/>
    <property type="project" value="UniProtKB-SubCell"/>
</dbReference>
<dbReference type="Pfam" id="PF01545">
    <property type="entry name" value="Cation_efflux"/>
    <property type="match status" value="1"/>
</dbReference>
<dbReference type="GO" id="GO:0031410">
    <property type="term" value="C:cytoplasmic vesicle"/>
    <property type="evidence" value="ECO:0007669"/>
    <property type="project" value="TreeGrafter"/>
</dbReference>
<dbReference type="PANTHER" id="PTHR45755">
    <property type="match status" value="1"/>
</dbReference>
<feature type="transmembrane region" description="Helical" evidence="8">
    <location>
        <begin position="309"/>
        <end position="325"/>
    </location>
</feature>
<proteinExistence type="inferred from homology"/>
<dbReference type="RefSeq" id="XP_462113.2">
    <property type="nucleotide sequence ID" value="XM_462113.1"/>
</dbReference>
<dbReference type="InterPro" id="IPR002524">
    <property type="entry name" value="Cation_efflux"/>
</dbReference>
<dbReference type="eggNOG" id="KOG1484">
    <property type="taxonomic scope" value="Eukaryota"/>
</dbReference>
<dbReference type="GeneID" id="2905027"/>
<dbReference type="InParanoid" id="Q6BI58"/>
<feature type="transmembrane region" description="Helical" evidence="8">
    <location>
        <begin position="569"/>
        <end position="595"/>
    </location>
</feature>
<evidence type="ECO:0000256" key="5">
    <source>
        <dbReference type="ARBA" id="ARBA00022989"/>
    </source>
</evidence>
<dbReference type="HOGENOM" id="CLU_013430_11_1_1"/>
<feature type="region of interest" description="Disordered" evidence="9">
    <location>
        <begin position="496"/>
        <end position="525"/>
    </location>
</feature>
<dbReference type="OrthoDB" id="78669at2759"/>
<dbReference type="GO" id="GO:0005794">
    <property type="term" value="C:Golgi apparatus"/>
    <property type="evidence" value="ECO:0007669"/>
    <property type="project" value="TreeGrafter"/>
</dbReference>
<evidence type="ECO:0000256" key="6">
    <source>
        <dbReference type="ARBA" id="ARBA00023065"/>
    </source>
</evidence>
<dbReference type="OMA" id="NATFMFV"/>
<dbReference type="VEuPathDB" id="FungiDB:DEHA2G13244g"/>
<feature type="transmembrane region" description="Helical" evidence="8">
    <location>
        <begin position="201"/>
        <end position="218"/>
    </location>
</feature>
<evidence type="ECO:0000256" key="7">
    <source>
        <dbReference type="ARBA" id="ARBA00023136"/>
    </source>
</evidence>
<accession>Q6BI58</accession>
<feature type="domain" description="Cation efflux protein transmembrane" evidence="10">
    <location>
        <begin position="366"/>
        <end position="594"/>
    </location>
</feature>
<keyword evidence="6 8" id="KW-0406">Ion transport</keyword>
<dbReference type="KEGG" id="dha:DEHA2G13244g"/>
<evidence type="ECO:0000256" key="2">
    <source>
        <dbReference type="ARBA" id="ARBA00008873"/>
    </source>
</evidence>
<dbReference type="EMBL" id="CR382139">
    <property type="protein sequence ID" value="CAG90599.2"/>
    <property type="molecule type" value="Genomic_DNA"/>
</dbReference>
<comment type="subcellular location">
    <subcellularLocation>
        <location evidence="8">Endoplasmic reticulum membrane</location>
        <topology evidence="8">Multi-pass membrane protein</topology>
    </subcellularLocation>
    <subcellularLocation>
        <location evidence="1">Membrane</location>
        <topology evidence="1">Multi-pass membrane protein</topology>
    </subcellularLocation>
</comment>
<feature type="transmembrane region" description="Helical" evidence="8">
    <location>
        <begin position="69"/>
        <end position="89"/>
    </location>
</feature>
<keyword evidence="3 8" id="KW-0813">Transport</keyword>
<comment type="caution">
    <text evidence="8">Lacks conserved residue(s) required for the propagation of feature annotation.</text>
</comment>
<keyword evidence="4 8" id="KW-0812">Transmembrane</keyword>
<dbReference type="GO" id="GO:0006882">
    <property type="term" value="P:intracellular zinc ion homeostasis"/>
    <property type="evidence" value="ECO:0007669"/>
    <property type="project" value="EnsemblFungi"/>
</dbReference>
<dbReference type="NCBIfam" id="TIGR01297">
    <property type="entry name" value="CDF"/>
    <property type="match status" value="1"/>
</dbReference>
<feature type="transmembrane region" description="Helical" evidence="8">
    <location>
        <begin position="168"/>
        <end position="189"/>
    </location>
</feature>
<protein>
    <recommendedName>
        <fullName evidence="8">Zinc transporter</fullName>
    </recommendedName>
</protein>
<feature type="transmembrane region" description="Helical" evidence="8">
    <location>
        <begin position="395"/>
        <end position="413"/>
    </location>
</feature>
<keyword evidence="12" id="KW-1185">Reference proteome</keyword>
<evidence type="ECO:0000259" key="10">
    <source>
        <dbReference type="Pfam" id="PF01545"/>
    </source>
</evidence>
<dbReference type="FunCoup" id="Q6BI58">
    <property type="interactions" value="26"/>
</dbReference>
<evidence type="ECO:0000256" key="4">
    <source>
        <dbReference type="ARBA" id="ARBA00022692"/>
    </source>
</evidence>
<evidence type="ECO:0000256" key="3">
    <source>
        <dbReference type="ARBA" id="ARBA00022448"/>
    </source>
</evidence>